<accession>A0ABZ0URD5</accession>
<comment type="cofactor">
    <cofactor evidence="2">
        <name>Mg(2+)</name>
        <dbReference type="ChEBI" id="CHEBI:18420"/>
    </cofactor>
</comment>
<protein>
    <submittedName>
        <fullName evidence="8">NADP-dependent malic enzyme domain protein</fullName>
    </submittedName>
</protein>
<keyword evidence="5" id="KW-0560">Oxidoreductase</keyword>
<dbReference type="InterPro" id="IPR012301">
    <property type="entry name" value="Malic_N_dom"/>
</dbReference>
<evidence type="ECO:0000259" key="6">
    <source>
        <dbReference type="SMART" id="SM00919"/>
    </source>
</evidence>
<evidence type="ECO:0000313" key="8">
    <source>
        <dbReference type="EMBL" id="WPX97574.1"/>
    </source>
</evidence>
<dbReference type="InterPro" id="IPR012302">
    <property type="entry name" value="Malic_NAD-bd"/>
</dbReference>
<dbReference type="PROSITE" id="PS00331">
    <property type="entry name" value="MALIC_ENZYMES"/>
    <property type="match status" value="1"/>
</dbReference>
<evidence type="ECO:0000259" key="7">
    <source>
        <dbReference type="SMART" id="SM01274"/>
    </source>
</evidence>
<keyword evidence="4" id="KW-0479">Metal-binding</keyword>
<dbReference type="Proteomes" id="UP001325140">
    <property type="component" value="Chromosome"/>
</dbReference>
<evidence type="ECO:0000313" key="9">
    <source>
        <dbReference type="Proteomes" id="UP001325140"/>
    </source>
</evidence>
<name>A0ABZ0URD5_9RICK</name>
<evidence type="ECO:0000256" key="5">
    <source>
        <dbReference type="ARBA" id="ARBA00023002"/>
    </source>
</evidence>
<comment type="cofactor">
    <cofactor evidence="1">
        <name>Mn(2+)</name>
        <dbReference type="ChEBI" id="CHEBI:29035"/>
    </cofactor>
</comment>
<dbReference type="Gene3D" id="3.40.50.10380">
    <property type="entry name" value="Malic enzyme, N-terminal domain"/>
    <property type="match status" value="1"/>
</dbReference>
<evidence type="ECO:0000256" key="2">
    <source>
        <dbReference type="ARBA" id="ARBA00001946"/>
    </source>
</evidence>
<comment type="similarity">
    <text evidence="3">Belongs to the malic enzymes family.</text>
</comment>
<dbReference type="SUPFAM" id="SSF51735">
    <property type="entry name" value="NAD(P)-binding Rossmann-fold domains"/>
    <property type="match status" value="1"/>
</dbReference>
<organism evidence="8 9">
    <name type="scientific">Candidatus Fokinia crypta</name>
    <dbReference type="NCBI Taxonomy" id="1920990"/>
    <lineage>
        <taxon>Bacteria</taxon>
        <taxon>Pseudomonadati</taxon>
        <taxon>Pseudomonadota</taxon>
        <taxon>Alphaproteobacteria</taxon>
        <taxon>Rickettsiales</taxon>
        <taxon>Candidatus Midichloriaceae</taxon>
        <taxon>Candidatus Fokinia</taxon>
    </lineage>
</organism>
<dbReference type="SMART" id="SM01274">
    <property type="entry name" value="malic"/>
    <property type="match status" value="1"/>
</dbReference>
<dbReference type="Pfam" id="PF00390">
    <property type="entry name" value="malic"/>
    <property type="match status" value="1"/>
</dbReference>
<evidence type="ECO:0000256" key="4">
    <source>
        <dbReference type="ARBA" id="ARBA00022723"/>
    </source>
</evidence>
<keyword evidence="9" id="KW-1185">Reference proteome</keyword>
<dbReference type="InterPro" id="IPR045213">
    <property type="entry name" value="Malic_NAD-bd_bact_type"/>
</dbReference>
<dbReference type="PIRSF" id="PIRSF000106">
    <property type="entry name" value="ME"/>
    <property type="match status" value="1"/>
</dbReference>
<feature type="domain" description="Malic enzyme NAD-binding" evidence="6">
    <location>
        <begin position="167"/>
        <end position="392"/>
    </location>
</feature>
<dbReference type="InterPro" id="IPR046346">
    <property type="entry name" value="Aminoacid_DH-like_N_sf"/>
</dbReference>
<gene>
    <name evidence="8" type="ORF">Fokcrypt_00079</name>
</gene>
<dbReference type="InterPro" id="IPR037062">
    <property type="entry name" value="Malic_N_dom_sf"/>
</dbReference>
<reference evidence="8" key="1">
    <citation type="submission" date="2022-10" db="EMBL/GenBank/DDBJ databases">
        <title>Host association and intracellularity evolved multiple times independently in the Rickettsiales.</title>
        <authorList>
            <person name="Castelli M."/>
            <person name="Nardi T."/>
            <person name="Gammuto L."/>
            <person name="Bellinzona G."/>
            <person name="Sabaneyeva E."/>
            <person name="Potekhin A."/>
            <person name="Serra V."/>
            <person name="Petroni G."/>
            <person name="Sassera D."/>
        </authorList>
    </citation>
    <scope>NUCLEOTIDE SEQUENCE [LARGE SCALE GENOMIC DNA]</scope>
    <source>
        <strain evidence="8">US_Bl 11III1</strain>
    </source>
</reference>
<dbReference type="InterPro" id="IPR051674">
    <property type="entry name" value="Malate_Decarboxylase"/>
</dbReference>
<dbReference type="Gene3D" id="3.40.50.720">
    <property type="entry name" value="NAD(P)-binding Rossmann-like Domain"/>
    <property type="match status" value="1"/>
</dbReference>
<proteinExistence type="inferred from homology"/>
<evidence type="ECO:0000256" key="3">
    <source>
        <dbReference type="ARBA" id="ARBA00008785"/>
    </source>
</evidence>
<dbReference type="EMBL" id="CP110343">
    <property type="protein sequence ID" value="WPX97574.1"/>
    <property type="molecule type" value="Genomic_DNA"/>
</dbReference>
<dbReference type="Pfam" id="PF03949">
    <property type="entry name" value="Malic_M"/>
    <property type="match status" value="1"/>
</dbReference>
<dbReference type="InterPro" id="IPR036291">
    <property type="entry name" value="NAD(P)-bd_dom_sf"/>
</dbReference>
<dbReference type="CDD" id="cd05311">
    <property type="entry name" value="NAD_bind_2_malic_enz"/>
    <property type="match status" value="1"/>
</dbReference>
<sequence>MQNTTSSKIYEAALEFHKMPKPGKIGLELTKRMVTKADLSLAYSPGVAAPCMEIHKSSEAAYKYTAKGNSVAVISNGTAVLGLGNIGALASKPVMEGKACLLKRFGDIDGVDIEVDESDVESFIKVVRAIGNTWGGINLEDIKAPECFLIEKVLIDLLDIPVFHDDQHGTAVVILAGLINALSLTKKQKKNVKIVINGAGSAAIASAFLLENFGFRKEKIIMCDSKGVIYKGRGELNEWKRYFALPEDITIRTLEDAAIGADILIGCSVGGAFSSSIVKNMASDPIIFALANPEPEIMPEDAYAVRDDIIIGTGRSDYVNQINNVLGFPYIFRGALDVRARRITTRMKLDAANAIAMVATQSPEYGKNHIVPSPFNGDMLRTVSYAVASAAISDGVARVVDFNLSTYNDHLNELGNMLKKKFDDR</sequence>
<dbReference type="InterPro" id="IPR015884">
    <property type="entry name" value="Malic_enzyme_CS"/>
</dbReference>
<dbReference type="PANTHER" id="PTHR43237:SF4">
    <property type="entry name" value="NADP-DEPENDENT MALIC ENZYME"/>
    <property type="match status" value="1"/>
</dbReference>
<dbReference type="InterPro" id="IPR001891">
    <property type="entry name" value="Malic_OxRdtase"/>
</dbReference>
<dbReference type="SMART" id="SM00919">
    <property type="entry name" value="Malic_M"/>
    <property type="match status" value="1"/>
</dbReference>
<dbReference type="PANTHER" id="PTHR43237">
    <property type="entry name" value="NADP-DEPENDENT MALIC ENZYME"/>
    <property type="match status" value="1"/>
</dbReference>
<evidence type="ECO:0000256" key="1">
    <source>
        <dbReference type="ARBA" id="ARBA00001936"/>
    </source>
</evidence>
<dbReference type="SUPFAM" id="SSF53223">
    <property type="entry name" value="Aminoacid dehydrogenase-like, N-terminal domain"/>
    <property type="match status" value="1"/>
</dbReference>
<feature type="domain" description="Malic enzyme N-terminal" evidence="7">
    <location>
        <begin position="22"/>
        <end position="155"/>
    </location>
</feature>